<dbReference type="AlphaFoldDB" id="U5QKK9"/>
<keyword evidence="2" id="KW-1185">Reference proteome</keyword>
<gene>
    <name evidence="1" type="ORF">GKIL_3205</name>
</gene>
<dbReference type="EMBL" id="CP003587">
    <property type="protein sequence ID" value="AGY59451.1"/>
    <property type="molecule type" value="Genomic_DNA"/>
</dbReference>
<proteinExistence type="predicted"/>
<evidence type="ECO:0000313" key="2">
    <source>
        <dbReference type="Proteomes" id="UP000017396"/>
    </source>
</evidence>
<organism evidence="1 2">
    <name type="scientific">Gloeobacter kilaueensis (strain ATCC BAA-2537 / CCAP 1431/1 / ULC 316 / JS1)</name>
    <dbReference type="NCBI Taxonomy" id="1183438"/>
    <lineage>
        <taxon>Bacteria</taxon>
        <taxon>Bacillati</taxon>
        <taxon>Cyanobacteriota</taxon>
        <taxon>Cyanophyceae</taxon>
        <taxon>Gloeobacterales</taxon>
        <taxon>Gloeobacteraceae</taxon>
        <taxon>Gloeobacter</taxon>
    </lineage>
</organism>
<dbReference type="STRING" id="1183438.GKIL_3205"/>
<accession>U5QKK9</accession>
<dbReference type="RefSeq" id="WP_023174724.1">
    <property type="nucleotide sequence ID" value="NC_022600.1"/>
</dbReference>
<evidence type="ECO:0000313" key="1">
    <source>
        <dbReference type="EMBL" id="AGY59451.1"/>
    </source>
</evidence>
<dbReference type="eggNOG" id="ENOG502ZKY0">
    <property type="taxonomic scope" value="Bacteria"/>
</dbReference>
<dbReference type="HOGENOM" id="CLU_484643_0_0_3"/>
<name>U5QKK9_GLOK1</name>
<dbReference type="KEGG" id="glj:GKIL_3205"/>
<dbReference type="OrthoDB" id="1444841at2"/>
<reference evidence="1 2" key="1">
    <citation type="journal article" date="2013" name="PLoS ONE">
        <title>Cultivation and Complete Genome Sequencing of Gloeobacter kilaueensis sp. nov., from a Lava Cave in Kilauea Caldera, Hawai'i.</title>
        <authorList>
            <person name="Saw J.H."/>
            <person name="Schatz M."/>
            <person name="Brown M.V."/>
            <person name="Kunkel D.D."/>
            <person name="Foster J.S."/>
            <person name="Shick H."/>
            <person name="Christensen S."/>
            <person name="Hou S."/>
            <person name="Wan X."/>
            <person name="Donachie S.P."/>
        </authorList>
    </citation>
    <scope>NUCLEOTIDE SEQUENCE [LARGE SCALE GENOMIC DNA]</scope>
    <source>
        <strain evidence="2">JS</strain>
    </source>
</reference>
<sequence length="562" mass="58609">MLDNDWTAGPEDDEEEDGGLFGQLADWAGDQVEAVSDGLGDLGEGAMDLAGDALSGMSDLAGSAIEEVGDATGWQELSDFGSGVEAAGDALDQQWDEDGALLNAQLDGFGEQADATIGGAGDWADAQVDGAFDSAIDLGVDLAAGAIDLAQDGAQAFVQYGDPAADWLGDQIEGGLDTAGDLVSGGADLLGDLGGGLLSGAGSLLSDIGDLSGLDGISDLGHDVQDTGQQLDQGLDALGEQANDSLDALGAAADYVLDNPLGLIDTDNDGSALDNIMGWGGSLIDDGLSWMSGGAIATDLGAFGEQLGELTSDALGTRGEQTSPEADEAARQATLENDPSQYQTIELRSEYYDSMQDVLSQTENLQDVQFFGAASAVTNKFGVGVIEQLPEDLLDLHTPETERFLMQVNTDLFEGNMGVLNRTLTNGYPTDPLNPDSSEPLSGLDFDLQMVKFEQGRVEDNLDTYRQTHTPEEYAALCANIDADLNLDGPVRQIGARSGLADPAIAAARQALHLKDGERLSFANQEHRMAIGRAKVFAAHNRSPEELAAYVAQQRPAVPDAD</sequence>
<dbReference type="Proteomes" id="UP000017396">
    <property type="component" value="Chromosome"/>
</dbReference>
<protein>
    <submittedName>
        <fullName evidence="1">Uncharacterized protein</fullName>
    </submittedName>
</protein>